<dbReference type="InterPro" id="IPR008993">
    <property type="entry name" value="TIMP-like_OB-fold"/>
</dbReference>
<keyword evidence="8" id="KW-1185">Reference proteome</keyword>
<dbReference type="GeneID" id="116051625"/>
<comment type="subcellular location">
    <subcellularLocation>
        <location evidence="1">Secreted</location>
    </subcellularLocation>
</comment>
<dbReference type="Pfam" id="PF07678">
    <property type="entry name" value="TED_complement"/>
    <property type="match status" value="1"/>
</dbReference>
<dbReference type="Gene3D" id="2.60.120.1540">
    <property type="match status" value="1"/>
</dbReference>
<dbReference type="GO" id="GO:0004866">
    <property type="term" value="F:endopeptidase inhibitor activity"/>
    <property type="evidence" value="ECO:0007669"/>
    <property type="project" value="InterPro"/>
</dbReference>
<dbReference type="InterPro" id="IPR011626">
    <property type="entry name" value="Alpha-macroglobulin_TED"/>
</dbReference>
<dbReference type="Ensembl" id="ENSSLUT00000010177.1">
    <property type="protein sequence ID" value="ENSSLUP00000009865.1"/>
    <property type="gene ID" value="ENSSLUG00000004652.1"/>
</dbReference>
<evidence type="ECO:0000256" key="1">
    <source>
        <dbReference type="ARBA" id="ARBA00004613"/>
    </source>
</evidence>
<evidence type="ECO:0000313" key="8">
    <source>
        <dbReference type="Proteomes" id="UP000694568"/>
    </source>
</evidence>
<dbReference type="InterPro" id="IPR008930">
    <property type="entry name" value="Terpenoid_cyclase/PrenylTrfase"/>
</dbReference>
<organism evidence="7 8">
    <name type="scientific">Sander lucioperca</name>
    <name type="common">Pike-perch</name>
    <name type="synonym">Perca lucioperca</name>
    <dbReference type="NCBI Taxonomy" id="283035"/>
    <lineage>
        <taxon>Eukaryota</taxon>
        <taxon>Metazoa</taxon>
        <taxon>Chordata</taxon>
        <taxon>Craniata</taxon>
        <taxon>Vertebrata</taxon>
        <taxon>Euteleostomi</taxon>
        <taxon>Actinopterygii</taxon>
        <taxon>Neopterygii</taxon>
        <taxon>Teleostei</taxon>
        <taxon>Neoteleostei</taxon>
        <taxon>Acanthomorphata</taxon>
        <taxon>Eupercaria</taxon>
        <taxon>Perciformes</taxon>
        <taxon>Percoidei</taxon>
        <taxon>Percidae</taxon>
        <taxon>Luciopercinae</taxon>
        <taxon>Sander</taxon>
    </lineage>
</organism>
<dbReference type="GO" id="GO:0005615">
    <property type="term" value="C:extracellular space"/>
    <property type="evidence" value="ECO:0007669"/>
    <property type="project" value="InterPro"/>
</dbReference>
<dbReference type="InterPro" id="IPR002890">
    <property type="entry name" value="MG2"/>
</dbReference>
<dbReference type="InterPro" id="IPR041425">
    <property type="entry name" value="C3/4/5_MG1"/>
</dbReference>
<evidence type="ECO:0000259" key="5">
    <source>
        <dbReference type="PROSITE" id="PS01178"/>
    </source>
</evidence>
<dbReference type="PANTHER" id="PTHR11412">
    <property type="entry name" value="MACROGLOBULIN / COMPLEMENT"/>
    <property type="match status" value="1"/>
</dbReference>
<dbReference type="SUPFAM" id="SSF48239">
    <property type="entry name" value="Terpenoid cyclases/Protein prenyltransferases"/>
    <property type="match status" value="1"/>
</dbReference>
<dbReference type="Gene3D" id="6.20.50.160">
    <property type="match status" value="1"/>
</dbReference>
<dbReference type="Gene3D" id="2.60.40.1940">
    <property type="match status" value="1"/>
</dbReference>
<feature type="domain" description="Anaphylatoxin-like" evidence="5">
    <location>
        <begin position="707"/>
        <end position="743"/>
    </location>
</feature>
<dbReference type="Gene3D" id="2.20.130.20">
    <property type="match status" value="1"/>
</dbReference>
<dbReference type="PANTHER" id="PTHR11412:SF83">
    <property type="entry name" value="COMPLEMENT C5"/>
    <property type="match status" value="1"/>
</dbReference>
<dbReference type="RefSeq" id="XP_031158001.1">
    <property type="nucleotide sequence ID" value="XM_031302141.2"/>
</dbReference>
<dbReference type="Gene3D" id="2.60.40.1930">
    <property type="match status" value="3"/>
</dbReference>
<evidence type="ECO:0000256" key="2">
    <source>
        <dbReference type="ARBA" id="ARBA00022525"/>
    </source>
</evidence>
<sequence>MCSRLTVRMKVCVLLMCVCCLCWRTEADSRSYLITAPLSLRLDAVETVLLQLFGFETDETVYVFLKTSMAPNHVVLAREVVTLNTLNKYQAAVKVQLHPGQLDKSLSHVILHVQSTVINQHVSVSISRTNGFLFIQTDKPLYTPHQSVKVRAFSLNQELRPANRSVFLTFKDPDQSTVDIVEMFDINNGIPSMQNPFKIPIKPKLGIWSIEASYSDDFTTTAKTDFEVKEYVLPSCYILVEPKANYISYGSFNRFHFKVSARYNHGAPVVEGEVFLRYGYVSGKNPPVIIPNSVTRERLSLTGEVDVTVNMEEVLSKHDGPKDLNTLVGMYLYIAVLLQENTGGITQEAEFAAVKFVKSPYRLSLVSTPPFIKPGLPYNIQVLVKDHLDKPINRMLVRMVERQLFKQGMGSEVTPNPDSSNSQSEGLAIFIYNVPKEAVRAVLKFETADPTLPAASQASLTLEAVSYHSPNQRYLYIDPPLPGQGLEVGQYSNIKVYSAMPSYVPIRALSYLVLSKGKVVYFNSQKFVRSGDNKHTLSFEVTTSMVPSIRLLVYYILYGEGTSELVADSVWLDVSDKCVNGLKTDLSYRARVYKPKENLRLDIGTNQEGLVALSAVDSAIYTLRPNYRDPISRVMSHIEQSDQGCGGGGGRDIADVFRLAGLTFITNANAHPSNSEGACTAVVRPKRALTEEEKTKKAESYGPVKSCCELGMKYIPKSVTCLQYAVQKFNKYPRCRQAFRACCEFVQQNLDQDQNLILGRHAMGVDFDVAPSLVRSYFPESWMWEVKPISSSGRLLVNKRLPDSLTTWEIRAIGMFKNGMCVAEPVQVSVNLPLSLDVPLPYQVIRGEQLELKGSVYNQQPDNIKYCVTLTAGPALCLQQSQPAAGGTGLHSTACRWSYLAAGEVGQVTFTVLGLEPGEHTLTFTLKTYQGGTDILEKKLRVVPEGVKQEDFSGGRLDPQGLYGSEKRTVQLKNKLPSNIVPNTAVERMLTINGEVLGDVLSVIHSPEGLRQLVNLPTGSADAELGGLLPLVLLYQYLETTARWDVLGEDIQKNSADLRRKIRDGLVSVSSFRGGDSSYSMWVKREPSTRLTALVVKTLALADMVDPVDHQSLSDSVSWLIRSTQQPDGSFAEKSPRSNNFMAAGMDAVDQSVYLTSFVLIALYKATSIKDPILQLRFHDDSMSSAANYISQHAPGVKSVYVRAVATYALTLHDPNSMTASELLSSLEKLARDKGHPAVLRYWQESSVTTNWLKPDQSSGLTVEMTAYVLLTVLLKGRLPYANPILSWLTQDQHYGQGFYSVQDTVLTLEAVMEYSRVVPRAVLNQDINVRYSKKGDLGRVHLSQSRPVATPIQVTEDDDITVITGYGKGVSNVKMKTVYYQTTSPAKNCNFDITIEVAGPETSDNPSMRAPHLVACAKYKPPPNEVVTESSLTVMKIQLPTGVDGYLEDLKQFRDTEEPLISHYELQGNTVIIQIDSVPSENFLCVGFRIRTGFRVGGVSESLFSVSEPQDKGSECTTRFSYQQQKLQRLCVDEQCQCMTAACAAYRGNIDVTLTTEKRIKETCEPHIKYAYKVTVKSAAAEGDFMTYTATVVEVLKNTDKEFEAVSSGTEVELVKKVTCSGVDIQNNKQYLVMGTSGSEVTLSNGFKYRFPLDSEALVELVPTDCRSPECLDYSSHLENFALELQLESCPN</sequence>
<dbReference type="InterPro" id="IPR001134">
    <property type="entry name" value="Netrin_domain"/>
</dbReference>
<dbReference type="SMART" id="SM01360">
    <property type="entry name" value="A2M"/>
    <property type="match status" value="1"/>
</dbReference>
<keyword evidence="2" id="KW-0964">Secreted</keyword>
<dbReference type="Pfam" id="PF17790">
    <property type="entry name" value="MG1"/>
    <property type="match status" value="1"/>
</dbReference>
<dbReference type="SMART" id="SM01359">
    <property type="entry name" value="A2M_N_2"/>
    <property type="match status" value="1"/>
</dbReference>
<dbReference type="InterPro" id="IPR048843">
    <property type="entry name" value="C5_CUB"/>
</dbReference>
<dbReference type="Pfam" id="PF17791">
    <property type="entry name" value="MG3"/>
    <property type="match status" value="1"/>
</dbReference>
<dbReference type="Pfam" id="PF17789">
    <property type="entry name" value="MG4"/>
    <property type="match status" value="1"/>
</dbReference>
<dbReference type="SUPFAM" id="SSF49410">
    <property type="entry name" value="Alpha-macroglobulin receptor domain"/>
    <property type="match status" value="1"/>
</dbReference>
<accession>A0A8C9XJE4</accession>
<evidence type="ECO:0008006" key="9">
    <source>
        <dbReference type="Google" id="ProtNLM"/>
    </source>
</evidence>
<evidence type="ECO:0000256" key="4">
    <source>
        <dbReference type="SAM" id="SignalP"/>
    </source>
</evidence>
<dbReference type="Pfam" id="PF01821">
    <property type="entry name" value="ANATO"/>
    <property type="match status" value="1"/>
</dbReference>
<dbReference type="Gene3D" id="1.20.91.20">
    <property type="entry name" value="Anaphylotoxins (complement system)"/>
    <property type="match status" value="1"/>
</dbReference>
<dbReference type="SMART" id="SM01361">
    <property type="entry name" value="A2M_recep"/>
    <property type="match status" value="1"/>
</dbReference>
<dbReference type="Pfam" id="PF07677">
    <property type="entry name" value="A2M_recep"/>
    <property type="match status" value="1"/>
</dbReference>
<dbReference type="InterPro" id="IPR000020">
    <property type="entry name" value="Anaphylatoxin/fibulin"/>
</dbReference>
<dbReference type="Pfam" id="PF00207">
    <property type="entry name" value="A2M"/>
    <property type="match status" value="1"/>
</dbReference>
<gene>
    <name evidence="7" type="primary">c5</name>
</gene>
<dbReference type="Pfam" id="PF01759">
    <property type="entry name" value="NTR"/>
    <property type="match status" value="1"/>
</dbReference>
<dbReference type="InterPro" id="IPR036595">
    <property type="entry name" value="A-macroglobulin_rcpt-bd_sf"/>
</dbReference>
<dbReference type="Gene3D" id="2.40.50.120">
    <property type="match status" value="1"/>
</dbReference>
<dbReference type="CDD" id="cd00017">
    <property type="entry name" value="ANATO"/>
    <property type="match status" value="1"/>
</dbReference>
<reference evidence="7" key="2">
    <citation type="submission" date="2025-09" db="UniProtKB">
        <authorList>
            <consortium name="Ensembl"/>
        </authorList>
    </citation>
    <scope>IDENTIFICATION</scope>
</reference>
<dbReference type="PROSITE" id="PS50189">
    <property type="entry name" value="NTR"/>
    <property type="match status" value="1"/>
</dbReference>
<protein>
    <recommendedName>
        <fullName evidence="9">Complement component 5</fullName>
    </recommendedName>
</protein>
<name>A0A8C9XJE4_SANLU</name>
<dbReference type="KEGG" id="sluc:116051625"/>
<dbReference type="InterPro" id="IPR018081">
    <property type="entry name" value="Anaphylatoxin_comp_syst"/>
</dbReference>
<dbReference type="PROSITE" id="PS01178">
    <property type="entry name" value="ANAPHYLATOXIN_2"/>
    <property type="match status" value="1"/>
</dbReference>
<dbReference type="InterPro" id="IPR011625">
    <property type="entry name" value="A2M_N_BRD"/>
</dbReference>
<dbReference type="InterPro" id="IPR041555">
    <property type="entry name" value="MG3"/>
</dbReference>
<dbReference type="Gene3D" id="2.60.40.10">
    <property type="entry name" value="Immunoglobulins"/>
    <property type="match status" value="2"/>
</dbReference>
<dbReference type="Pfam" id="PF07703">
    <property type="entry name" value="A2M_BRD"/>
    <property type="match status" value="1"/>
</dbReference>
<dbReference type="SMART" id="SM00643">
    <property type="entry name" value="C345C"/>
    <property type="match status" value="1"/>
</dbReference>
<keyword evidence="3" id="KW-1015">Disulfide bond</keyword>
<dbReference type="InterPro" id="IPR040839">
    <property type="entry name" value="MG4"/>
</dbReference>
<dbReference type="InterPro" id="IPR009048">
    <property type="entry name" value="A-macroglobulin_rcpt-bd"/>
</dbReference>
<proteinExistence type="predicted"/>
<dbReference type="Gene3D" id="2.60.40.690">
    <property type="entry name" value="Alpha-macroglobulin, receptor-binding domain"/>
    <property type="match status" value="1"/>
</dbReference>
<evidence type="ECO:0000313" key="7">
    <source>
        <dbReference type="Ensembl" id="ENSSLUP00000009865.1"/>
    </source>
</evidence>
<dbReference type="InterPro" id="IPR013783">
    <property type="entry name" value="Ig-like_fold"/>
</dbReference>
<dbReference type="CDD" id="cd02896">
    <property type="entry name" value="complement_C3_C4_C5"/>
    <property type="match status" value="1"/>
</dbReference>
<evidence type="ECO:0000256" key="3">
    <source>
        <dbReference type="ARBA" id="ARBA00023157"/>
    </source>
</evidence>
<dbReference type="SUPFAM" id="SSF50242">
    <property type="entry name" value="TIMP-like"/>
    <property type="match status" value="1"/>
</dbReference>
<dbReference type="OrthoDB" id="6359008at2759"/>
<evidence type="ECO:0000259" key="6">
    <source>
        <dbReference type="PROSITE" id="PS50189"/>
    </source>
</evidence>
<dbReference type="GeneTree" id="ENSGT00940000155670"/>
<dbReference type="Gene3D" id="1.50.10.20">
    <property type="match status" value="1"/>
</dbReference>
<dbReference type="InterPro" id="IPR001599">
    <property type="entry name" value="Macroglobln_a2"/>
</dbReference>
<dbReference type="CTD" id="727"/>
<keyword evidence="4" id="KW-0732">Signal</keyword>
<dbReference type="Pfam" id="PF21309">
    <property type="entry name" value="C5_CUB"/>
    <property type="match status" value="1"/>
</dbReference>
<dbReference type="Pfam" id="PF01835">
    <property type="entry name" value="MG2"/>
    <property type="match status" value="1"/>
</dbReference>
<dbReference type="InterPro" id="IPR050473">
    <property type="entry name" value="A2M/Complement_sys"/>
</dbReference>
<dbReference type="SUPFAM" id="SSF47686">
    <property type="entry name" value="Anaphylotoxins (complement system)"/>
    <property type="match status" value="1"/>
</dbReference>
<feature type="domain" description="NTR" evidence="6">
    <location>
        <begin position="1544"/>
        <end position="1691"/>
    </location>
</feature>
<reference evidence="7" key="1">
    <citation type="submission" date="2025-08" db="UniProtKB">
        <authorList>
            <consortium name="Ensembl"/>
        </authorList>
    </citation>
    <scope>IDENTIFICATION</scope>
</reference>
<dbReference type="Proteomes" id="UP000694568">
    <property type="component" value="Unplaced"/>
</dbReference>
<feature type="chain" id="PRO_5034753427" description="Complement component 5" evidence="4">
    <location>
        <begin position="28"/>
        <end position="1693"/>
    </location>
</feature>
<feature type="signal peptide" evidence="4">
    <location>
        <begin position="1"/>
        <end position="27"/>
    </location>
</feature>
<dbReference type="InterPro" id="IPR018933">
    <property type="entry name" value="Netrin_module_non-TIMP"/>
</dbReference>